<feature type="region of interest" description="Disordered" evidence="2">
    <location>
        <begin position="1"/>
        <end position="22"/>
    </location>
</feature>
<keyword evidence="1" id="KW-0418">Kinase</keyword>
<dbReference type="SUPFAM" id="SSF55874">
    <property type="entry name" value="ATPase domain of HSP90 chaperone/DNA topoisomerase II/histidine kinase"/>
    <property type="match status" value="1"/>
</dbReference>
<evidence type="ECO:0000256" key="2">
    <source>
        <dbReference type="SAM" id="MobiDB-lite"/>
    </source>
</evidence>
<dbReference type="PANTHER" id="PTHR35526">
    <property type="entry name" value="ANTI-SIGMA-F FACTOR RSBW-RELATED"/>
    <property type="match status" value="1"/>
</dbReference>
<dbReference type="AlphaFoldDB" id="A0A6N9V4I8"/>
<dbReference type="Proteomes" id="UP000471648">
    <property type="component" value="Unassembled WGS sequence"/>
</dbReference>
<dbReference type="Pfam" id="PF13581">
    <property type="entry name" value="HATPase_c_2"/>
    <property type="match status" value="1"/>
</dbReference>
<gene>
    <name evidence="4" type="ORF">G3I39_02675</name>
</gene>
<evidence type="ECO:0000259" key="3">
    <source>
        <dbReference type="Pfam" id="PF13581"/>
    </source>
</evidence>
<organism evidence="4 5">
    <name type="scientific">Streptomyces microflavus</name>
    <name type="common">Streptomyces lipmanii</name>
    <dbReference type="NCBI Taxonomy" id="1919"/>
    <lineage>
        <taxon>Bacteria</taxon>
        <taxon>Bacillati</taxon>
        <taxon>Actinomycetota</taxon>
        <taxon>Actinomycetes</taxon>
        <taxon>Kitasatosporales</taxon>
        <taxon>Streptomycetaceae</taxon>
        <taxon>Streptomyces</taxon>
    </lineage>
</organism>
<evidence type="ECO:0000313" key="5">
    <source>
        <dbReference type="Proteomes" id="UP000471648"/>
    </source>
</evidence>
<reference evidence="4 5" key="1">
    <citation type="submission" date="2020-01" db="EMBL/GenBank/DDBJ databases">
        <title>Insect and environment-associated Actinomycetes.</title>
        <authorList>
            <person name="Currrie C."/>
            <person name="Chevrette M."/>
            <person name="Carlson C."/>
            <person name="Stubbendieck R."/>
            <person name="Wendt-Pienkowski E."/>
        </authorList>
    </citation>
    <scope>NUCLEOTIDE SEQUENCE [LARGE SCALE GENOMIC DNA]</scope>
    <source>
        <strain evidence="4 5">SID14438</strain>
    </source>
</reference>
<dbReference type="InterPro" id="IPR036890">
    <property type="entry name" value="HATPase_C_sf"/>
</dbReference>
<dbReference type="CDD" id="cd16936">
    <property type="entry name" value="HATPase_RsbW-like"/>
    <property type="match status" value="1"/>
</dbReference>
<keyword evidence="4" id="KW-0067">ATP-binding</keyword>
<keyword evidence="1" id="KW-0808">Transferase</keyword>
<accession>A0A6N9V4I8</accession>
<dbReference type="InterPro" id="IPR003594">
    <property type="entry name" value="HATPase_dom"/>
</dbReference>
<proteinExistence type="predicted"/>
<name>A0A6N9V4I8_STRMI</name>
<dbReference type="GO" id="GO:0004674">
    <property type="term" value="F:protein serine/threonine kinase activity"/>
    <property type="evidence" value="ECO:0007669"/>
    <property type="project" value="UniProtKB-KW"/>
</dbReference>
<feature type="domain" description="Histidine kinase/HSP90-like ATPase" evidence="3">
    <location>
        <begin position="38"/>
        <end position="154"/>
    </location>
</feature>
<keyword evidence="1" id="KW-0723">Serine/threonine-protein kinase</keyword>
<comment type="caution">
    <text evidence="4">The sequence shown here is derived from an EMBL/GenBank/DDBJ whole genome shotgun (WGS) entry which is preliminary data.</text>
</comment>
<dbReference type="PANTHER" id="PTHR35526:SF3">
    <property type="entry name" value="ANTI-SIGMA-F FACTOR RSBW"/>
    <property type="match status" value="1"/>
</dbReference>
<dbReference type="GO" id="GO:0005524">
    <property type="term" value="F:ATP binding"/>
    <property type="evidence" value="ECO:0007669"/>
    <property type="project" value="UniProtKB-KW"/>
</dbReference>
<sequence length="162" mass="17188">MQGRRCVMTDDSVDADAGENPHQARAKIPTVAGTGLPATAADARTHVREHLTSKTPGLQDTEAGVRVMSDVLLVTSELVTNAIRHGGGLTAFDLLTTDDELILNVADASTRLPVTTDPARREKNQIGGFGWPLVCRLARHVAVTLLPDGKQITVLLPLTPPA</sequence>
<dbReference type="Gene3D" id="3.30.565.10">
    <property type="entry name" value="Histidine kinase-like ATPase, C-terminal domain"/>
    <property type="match status" value="1"/>
</dbReference>
<evidence type="ECO:0000256" key="1">
    <source>
        <dbReference type="ARBA" id="ARBA00022527"/>
    </source>
</evidence>
<protein>
    <submittedName>
        <fullName evidence="4">ATP-binding protein</fullName>
    </submittedName>
</protein>
<evidence type="ECO:0000313" key="4">
    <source>
        <dbReference type="EMBL" id="NEB65979.1"/>
    </source>
</evidence>
<keyword evidence="4" id="KW-0547">Nucleotide-binding</keyword>
<dbReference type="EMBL" id="JAAGME010000149">
    <property type="protein sequence ID" value="NEB65979.1"/>
    <property type="molecule type" value="Genomic_DNA"/>
</dbReference>
<dbReference type="InterPro" id="IPR050267">
    <property type="entry name" value="Anti-sigma-factor_SerPK"/>
</dbReference>